<gene>
    <name evidence="2" type="ordered locus">AARI_03430</name>
</gene>
<protein>
    <submittedName>
        <fullName evidence="2">Uncharacterized protein</fullName>
    </submittedName>
</protein>
<sequence length="55" mass="5241">MLAVAALVLAPLTAVAAPASAATSSAQSSGAVATPAGFGSAFSEWICNRYGVGCP</sequence>
<proteinExistence type="predicted"/>
<feature type="signal peptide" evidence="1">
    <location>
        <begin position="1"/>
        <end position="21"/>
    </location>
</feature>
<evidence type="ECO:0000313" key="3">
    <source>
        <dbReference type="Proteomes" id="UP000006878"/>
    </source>
</evidence>
<accession>A0ABM9PTS1</accession>
<keyword evidence="3" id="KW-1185">Reference proteome</keyword>
<reference evidence="3" key="1">
    <citation type="journal article" date="2010" name="PLoS ONE">
        <title>The Arthrobacter arilaitensis Re117 genome sequence reveals its genetic adaptation to the surface of cheese.</title>
        <authorList>
            <person name="Monnet C."/>
            <person name="Loux V."/>
            <person name="Gibrat J.F."/>
            <person name="Spinnler E."/>
            <person name="Barbe V."/>
            <person name="Vacherie B."/>
            <person name="Gavory F."/>
            <person name="Gourbeyre E."/>
            <person name="Siguier P."/>
            <person name="Chandler M."/>
            <person name="Elleuch R."/>
            <person name="Irlinger F."/>
            <person name="Vallaeys T."/>
        </authorList>
    </citation>
    <scope>NUCLEOTIDE SEQUENCE</scope>
    <source>
        <strain evidence="3">DSM 16368 / CIP 108037 / IAM 15318 / JCM 13566 / Re117</strain>
    </source>
</reference>
<name>A0ABM9PTS1_GLUAR</name>
<organism evidence="2 3">
    <name type="scientific">Glutamicibacter arilaitensis (strain DSM 16368 / CIP 108037 / IAM 15318 / JCM 13566 / NCIMB 14258 / Re117)</name>
    <name type="common">Arthrobacter arilaitensis</name>
    <dbReference type="NCBI Taxonomy" id="861360"/>
    <lineage>
        <taxon>Bacteria</taxon>
        <taxon>Bacillati</taxon>
        <taxon>Actinomycetota</taxon>
        <taxon>Actinomycetes</taxon>
        <taxon>Micrococcales</taxon>
        <taxon>Micrococcaceae</taxon>
        <taxon>Glutamicibacter</taxon>
    </lineage>
</organism>
<evidence type="ECO:0000256" key="1">
    <source>
        <dbReference type="SAM" id="SignalP"/>
    </source>
</evidence>
<dbReference type="Proteomes" id="UP000006878">
    <property type="component" value="Chromosome"/>
</dbReference>
<reference evidence="3" key="2">
    <citation type="submission" date="2010-07" db="EMBL/GenBank/DDBJ databases">
        <title>Complete genome sequence of Arthrobacter arilaitensis (strain DSM 16368 / CIP 108037 / JCM 13566 / Re117).</title>
        <authorList>
            <person name="Genoscope."/>
        </authorList>
    </citation>
    <scope>NUCLEOTIDE SEQUENCE [LARGE SCALE GENOMIC DNA]</scope>
    <source>
        <strain evidence="3">DSM 16368 / CIP 108037 / IAM 15318 / JCM 13566 / Re117</strain>
    </source>
</reference>
<evidence type="ECO:0000313" key="2">
    <source>
        <dbReference type="EMBL" id="CBT74577.1"/>
    </source>
</evidence>
<dbReference type="EMBL" id="FQ311875">
    <property type="protein sequence ID" value="CBT74577.1"/>
    <property type="molecule type" value="Genomic_DNA"/>
</dbReference>
<feature type="chain" id="PRO_5045908311" evidence="1">
    <location>
        <begin position="22"/>
        <end position="55"/>
    </location>
</feature>
<keyword evidence="1" id="KW-0732">Signal</keyword>